<gene>
    <name evidence="3" type="ORF">GGQ59_002367</name>
</gene>
<name>A0A840I4B4_9PROT</name>
<reference evidence="3 4" key="1">
    <citation type="submission" date="2020-08" db="EMBL/GenBank/DDBJ databases">
        <title>Genomic Encyclopedia of Type Strains, Phase IV (KMG-IV): sequencing the most valuable type-strain genomes for metagenomic binning, comparative biology and taxonomic classification.</title>
        <authorList>
            <person name="Goeker M."/>
        </authorList>
    </citation>
    <scope>NUCLEOTIDE SEQUENCE [LARGE SCALE GENOMIC DNA]</scope>
    <source>
        <strain evidence="3 4">DSM 102850</strain>
    </source>
</reference>
<dbReference type="InterPro" id="IPR036291">
    <property type="entry name" value="NAD(P)-bd_dom_sf"/>
</dbReference>
<dbReference type="Pfam" id="PF13561">
    <property type="entry name" value="adh_short_C2"/>
    <property type="match status" value="1"/>
</dbReference>
<organism evidence="3 4">
    <name type="scientific">Parvularcula dongshanensis</name>
    <dbReference type="NCBI Taxonomy" id="1173995"/>
    <lineage>
        <taxon>Bacteria</taxon>
        <taxon>Pseudomonadati</taxon>
        <taxon>Pseudomonadota</taxon>
        <taxon>Alphaproteobacteria</taxon>
        <taxon>Parvularculales</taxon>
        <taxon>Parvularculaceae</taxon>
        <taxon>Parvularcula</taxon>
    </lineage>
</organism>
<dbReference type="EMBL" id="JACHOB010000005">
    <property type="protein sequence ID" value="MBB4659826.1"/>
    <property type="molecule type" value="Genomic_DNA"/>
</dbReference>
<keyword evidence="4" id="KW-1185">Reference proteome</keyword>
<evidence type="ECO:0000256" key="1">
    <source>
        <dbReference type="ARBA" id="ARBA00006484"/>
    </source>
</evidence>
<dbReference type="SUPFAM" id="SSF51735">
    <property type="entry name" value="NAD(P)-binding Rossmann-fold domains"/>
    <property type="match status" value="1"/>
</dbReference>
<dbReference type="PANTHER" id="PTHR43639:SF1">
    <property type="entry name" value="SHORT-CHAIN DEHYDROGENASE_REDUCTASE FAMILY PROTEIN"/>
    <property type="match status" value="1"/>
</dbReference>
<accession>A0A840I4B4</accession>
<keyword evidence="2" id="KW-0560">Oxidoreductase</keyword>
<evidence type="ECO:0000313" key="3">
    <source>
        <dbReference type="EMBL" id="MBB4659826.1"/>
    </source>
</evidence>
<sequence length="244" mass="25219">MKSVLITGGAKRLGEAFARALAEAGWTPVIHYNASREEAEALASSLGGHAVGRDLSALENVESLIDAAATAAGGPLSGLVNSASIFEHDDAGSVTPQALLRHFAVNTAAPVLLSRRFAAQAPAGAAIVNVLDQKLWNPNPDHLSYTLAKAALREATTLCAQAYAPTVRVVGVAPGYALPGPGEDEAAFEKKAAAQNPLGRRLEPKHVADAVRFALENPAVTGTVVLADNGEHLVPSARDVAFKP</sequence>
<dbReference type="InterPro" id="IPR002347">
    <property type="entry name" value="SDR_fam"/>
</dbReference>
<dbReference type="GO" id="GO:0016491">
    <property type="term" value="F:oxidoreductase activity"/>
    <property type="evidence" value="ECO:0007669"/>
    <property type="project" value="UniProtKB-KW"/>
</dbReference>
<dbReference type="AlphaFoldDB" id="A0A840I4B4"/>
<dbReference type="Gene3D" id="3.40.50.720">
    <property type="entry name" value="NAD(P)-binding Rossmann-like Domain"/>
    <property type="match status" value="1"/>
</dbReference>
<protein>
    <submittedName>
        <fullName evidence="3">NAD(P)-dependent dehydrogenase (Short-subunit alcohol dehydrogenase family)</fullName>
    </submittedName>
</protein>
<dbReference type="PANTHER" id="PTHR43639">
    <property type="entry name" value="OXIDOREDUCTASE, SHORT-CHAIN DEHYDROGENASE/REDUCTASE FAMILY (AFU_ORTHOLOGUE AFUA_5G02870)"/>
    <property type="match status" value="1"/>
</dbReference>
<evidence type="ECO:0000313" key="4">
    <source>
        <dbReference type="Proteomes" id="UP000563524"/>
    </source>
</evidence>
<dbReference type="RefSeq" id="WP_183818812.1">
    <property type="nucleotide sequence ID" value="NZ_JACHOB010000005.1"/>
</dbReference>
<evidence type="ECO:0000256" key="2">
    <source>
        <dbReference type="ARBA" id="ARBA00023002"/>
    </source>
</evidence>
<comment type="similarity">
    <text evidence="1">Belongs to the short-chain dehydrogenases/reductases (SDR) family.</text>
</comment>
<proteinExistence type="inferred from homology"/>
<comment type="caution">
    <text evidence="3">The sequence shown here is derived from an EMBL/GenBank/DDBJ whole genome shotgun (WGS) entry which is preliminary data.</text>
</comment>
<dbReference type="Proteomes" id="UP000563524">
    <property type="component" value="Unassembled WGS sequence"/>
</dbReference>
<dbReference type="PRINTS" id="PR00081">
    <property type="entry name" value="GDHRDH"/>
</dbReference>